<evidence type="ECO:0000313" key="5">
    <source>
        <dbReference type="EMBL" id="MFC6387442.1"/>
    </source>
</evidence>
<keyword evidence="3 5" id="KW-0067">ATP-binding</keyword>
<dbReference type="PROSITE" id="PS50893">
    <property type="entry name" value="ABC_TRANSPORTER_2"/>
    <property type="match status" value="1"/>
</dbReference>
<protein>
    <submittedName>
        <fullName evidence="5">Metal ABC transporter ATP-binding protein</fullName>
    </submittedName>
</protein>
<dbReference type="SMART" id="SM00382">
    <property type="entry name" value="AAA"/>
    <property type="match status" value="1"/>
</dbReference>
<dbReference type="PANTHER" id="PTHR42734">
    <property type="entry name" value="METAL TRANSPORT SYSTEM ATP-BINDING PROTEIN TM_0124-RELATED"/>
    <property type="match status" value="1"/>
</dbReference>
<keyword evidence="2" id="KW-0547">Nucleotide-binding</keyword>
<sequence>MLKNVRVDHLQVSFNGQDVLQDLSLDVSAGELFAVIGPNGAGKSTLLKCILGLLKPQSGSVQIESDQKKAVIGYVPQSRVIDDETPIETKDFISLGQSSGLLPWLSKKERKSLKEIMEFTDTLRFAKKSIGKLSGGERQRAFLAQALVRYPDLLLLDESTANLDPAAQEEMMKLVKKVAREWHVAVIFISHDLHLVKEYADRLLLIAPGRYEIAESTEVLDQPETLHYYYHSELSMDHESTISVDPMIHAQFSETVK</sequence>
<reference evidence="6" key="1">
    <citation type="journal article" date="2019" name="Int. J. Syst. Evol. Microbiol.">
        <title>The Global Catalogue of Microorganisms (GCM) 10K type strain sequencing project: providing services to taxonomists for standard genome sequencing and annotation.</title>
        <authorList>
            <consortium name="The Broad Institute Genomics Platform"/>
            <consortium name="The Broad Institute Genome Sequencing Center for Infectious Disease"/>
            <person name="Wu L."/>
            <person name="Ma J."/>
        </authorList>
    </citation>
    <scope>NUCLEOTIDE SEQUENCE [LARGE SCALE GENOMIC DNA]</scope>
    <source>
        <strain evidence="6">CCUG 42001</strain>
    </source>
</reference>
<proteinExistence type="predicted"/>
<evidence type="ECO:0000256" key="3">
    <source>
        <dbReference type="ARBA" id="ARBA00022840"/>
    </source>
</evidence>
<dbReference type="Proteomes" id="UP001596267">
    <property type="component" value="Unassembled WGS sequence"/>
</dbReference>
<gene>
    <name evidence="5" type="ORF">ACFP7A_12615</name>
</gene>
<dbReference type="InterPro" id="IPR027417">
    <property type="entry name" value="P-loop_NTPase"/>
</dbReference>
<evidence type="ECO:0000256" key="2">
    <source>
        <dbReference type="ARBA" id="ARBA00022741"/>
    </source>
</evidence>
<dbReference type="InterPro" id="IPR003439">
    <property type="entry name" value="ABC_transporter-like_ATP-bd"/>
</dbReference>
<keyword evidence="1" id="KW-0813">Transport</keyword>
<organism evidence="5 6">
    <name type="scientific">Sporolactobacillus kofuensis</name>
    <dbReference type="NCBI Taxonomy" id="269672"/>
    <lineage>
        <taxon>Bacteria</taxon>
        <taxon>Bacillati</taxon>
        <taxon>Bacillota</taxon>
        <taxon>Bacilli</taxon>
        <taxon>Bacillales</taxon>
        <taxon>Sporolactobacillaceae</taxon>
        <taxon>Sporolactobacillus</taxon>
    </lineage>
</organism>
<feature type="domain" description="ABC transporter" evidence="4">
    <location>
        <begin position="5"/>
        <end position="233"/>
    </location>
</feature>
<dbReference type="Gene3D" id="3.40.50.300">
    <property type="entry name" value="P-loop containing nucleotide triphosphate hydrolases"/>
    <property type="match status" value="1"/>
</dbReference>
<dbReference type="RefSeq" id="WP_253077192.1">
    <property type="nucleotide sequence ID" value="NZ_JAMXWN010000016.1"/>
</dbReference>
<evidence type="ECO:0000313" key="6">
    <source>
        <dbReference type="Proteomes" id="UP001596267"/>
    </source>
</evidence>
<evidence type="ECO:0000259" key="4">
    <source>
        <dbReference type="PROSITE" id="PS50893"/>
    </source>
</evidence>
<dbReference type="EMBL" id="JBHSTQ010000014">
    <property type="protein sequence ID" value="MFC6387442.1"/>
    <property type="molecule type" value="Genomic_DNA"/>
</dbReference>
<accession>A0ABW1WFU1</accession>
<dbReference type="CDD" id="cd03235">
    <property type="entry name" value="ABC_Metallic_Cations"/>
    <property type="match status" value="1"/>
</dbReference>
<dbReference type="InterPro" id="IPR050153">
    <property type="entry name" value="Metal_Ion_Import_ABC"/>
</dbReference>
<evidence type="ECO:0000256" key="1">
    <source>
        <dbReference type="ARBA" id="ARBA00022448"/>
    </source>
</evidence>
<comment type="caution">
    <text evidence="5">The sequence shown here is derived from an EMBL/GenBank/DDBJ whole genome shotgun (WGS) entry which is preliminary data.</text>
</comment>
<dbReference type="SUPFAM" id="SSF52540">
    <property type="entry name" value="P-loop containing nucleoside triphosphate hydrolases"/>
    <property type="match status" value="1"/>
</dbReference>
<dbReference type="Pfam" id="PF00005">
    <property type="entry name" value="ABC_tran"/>
    <property type="match status" value="1"/>
</dbReference>
<dbReference type="InterPro" id="IPR003593">
    <property type="entry name" value="AAA+_ATPase"/>
</dbReference>
<dbReference type="GO" id="GO:0005524">
    <property type="term" value="F:ATP binding"/>
    <property type="evidence" value="ECO:0007669"/>
    <property type="project" value="UniProtKB-KW"/>
</dbReference>
<keyword evidence="6" id="KW-1185">Reference proteome</keyword>
<name>A0ABW1WFU1_9BACL</name>
<dbReference type="PROSITE" id="PS00211">
    <property type="entry name" value="ABC_TRANSPORTER_1"/>
    <property type="match status" value="1"/>
</dbReference>
<dbReference type="InterPro" id="IPR017871">
    <property type="entry name" value="ABC_transporter-like_CS"/>
</dbReference>